<evidence type="ECO:0000256" key="2">
    <source>
        <dbReference type="ARBA" id="ARBA00017562"/>
    </source>
</evidence>
<dbReference type="Pfam" id="PF00364">
    <property type="entry name" value="Biotin_lipoyl"/>
    <property type="match status" value="1"/>
</dbReference>
<evidence type="ECO:0000256" key="7">
    <source>
        <dbReference type="ARBA" id="ARBA00023267"/>
    </source>
</evidence>
<dbReference type="GO" id="GO:0009317">
    <property type="term" value="C:acetyl-CoA carboxylase complex"/>
    <property type="evidence" value="ECO:0007669"/>
    <property type="project" value="InterPro"/>
</dbReference>
<dbReference type="UniPathway" id="UPA00094"/>
<sequence length="167" mass="17178">MPGRCGLSGPELPGDVRQQLVSHLRAEATALLGGAAGAVRVVELTAGDCSVRVELPAPVAATSTVAEGNANGVTITAPAPQDGPEHHGVRAPLVGTFYRRPAPEADAFVQVDDVIEAGQTLGIVEAMKLMNEIKSDRAGRVVAIHPTDGQMVEFGEILVDLAVADGN</sequence>
<protein>
    <recommendedName>
        <fullName evidence="2 8">Biotin carboxyl carrier protein of acetyl-CoA carboxylase</fullName>
    </recommendedName>
</protein>
<dbReference type="PROSITE" id="PS00188">
    <property type="entry name" value="BIOTIN"/>
    <property type="match status" value="1"/>
</dbReference>
<keyword evidence="6 8" id="KW-0275">Fatty acid biosynthesis</keyword>
<proteinExistence type="predicted"/>
<keyword evidence="7 8" id="KW-0092">Biotin</keyword>
<dbReference type="InterPro" id="IPR000089">
    <property type="entry name" value="Biotin_lipoyl"/>
</dbReference>
<keyword evidence="11" id="KW-1185">Reference proteome</keyword>
<dbReference type="InterPro" id="IPR050709">
    <property type="entry name" value="Biotin_Carboxyl_Carrier/Decarb"/>
</dbReference>
<organism evidence="10 11">
    <name type="scientific">Kribbella albertanoniae</name>
    <dbReference type="NCBI Taxonomy" id="1266829"/>
    <lineage>
        <taxon>Bacteria</taxon>
        <taxon>Bacillati</taxon>
        <taxon>Actinomycetota</taxon>
        <taxon>Actinomycetes</taxon>
        <taxon>Propionibacteriales</taxon>
        <taxon>Kribbellaceae</taxon>
        <taxon>Kribbella</taxon>
    </lineage>
</organism>
<evidence type="ECO:0000256" key="5">
    <source>
        <dbReference type="ARBA" id="ARBA00023098"/>
    </source>
</evidence>
<gene>
    <name evidence="10" type="ORF">E1261_05615</name>
</gene>
<dbReference type="OrthoDB" id="9811735at2"/>
<dbReference type="PANTHER" id="PTHR45266">
    <property type="entry name" value="OXALOACETATE DECARBOXYLASE ALPHA CHAIN"/>
    <property type="match status" value="1"/>
</dbReference>
<accession>A0A4R4QDW3</accession>
<dbReference type="GO" id="GO:0006633">
    <property type="term" value="P:fatty acid biosynthetic process"/>
    <property type="evidence" value="ECO:0007669"/>
    <property type="project" value="UniProtKB-UniPathway"/>
</dbReference>
<dbReference type="InterPro" id="IPR011053">
    <property type="entry name" value="Single_hybrid_motif"/>
</dbReference>
<evidence type="ECO:0000256" key="3">
    <source>
        <dbReference type="ARBA" id="ARBA00022516"/>
    </source>
</evidence>
<dbReference type="PANTHER" id="PTHR45266:SF3">
    <property type="entry name" value="OXALOACETATE DECARBOXYLASE ALPHA CHAIN"/>
    <property type="match status" value="1"/>
</dbReference>
<evidence type="ECO:0000256" key="6">
    <source>
        <dbReference type="ARBA" id="ARBA00023160"/>
    </source>
</evidence>
<feature type="domain" description="Lipoyl-binding" evidence="9">
    <location>
        <begin position="74"/>
        <end position="162"/>
    </location>
</feature>
<comment type="pathway">
    <text evidence="1 8">Lipid metabolism; fatty acid biosynthesis.</text>
</comment>
<dbReference type="PRINTS" id="PR01071">
    <property type="entry name" value="ACOABIOTINCC"/>
</dbReference>
<dbReference type="GO" id="GO:0003989">
    <property type="term" value="F:acetyl-CoA carboxylase activity"/>
    <property type="evidence" value="ECO:0007669"/>
    <property type="project" value="InterPro"/>
</dbReference>
<dbReference type="CDD" id="cd06850">
    <property type="entry name" value="biotinyl_domain"/>
    <property type="match status" value="1"/>
</dbReference>
<name>A0A4R4QDW3_9ACTN</name>
<keyword evidence="4 8" id="KW-0276">Fatty acid metabolism</keyword>
<dbReference type="SUPFAM" id="SSF51230">
    <property type="entry name" value="Single hybrid motif"/>
    <property type="match status" value="1"/>
</dbReference>
<dbReference type="Gene3D" id="2.40.50.100">
    <property type="match status" value="1"/>
</dbReference>
<dbReference type="EMBL" id="SMKA01000012">
    <property type="protein sequence ID" value="TDC33677.1"/>
    <property type="molecule type" value="Genomic_DNA"/>
</dbReference>
<dbReference type="AlphaFoldDB" id="A0A4R4QDW3"/>
<evidence type="ECO:0000256" key="1">
    <source>
        <dbReference type="ARBA" id="ARBA00005194"/>
    </source>
</evidence>
<dbReference type="InterPro" id="IPR001249">
    <property type="entry name" value="AcCoA_biotinCC"/>
</dbReference>
<comment type="caution">
    <text evidence="10">The sequence shown here is derived from an EMBL/GenBank/DDBJ whole genome shotgun (WGS) entry which is preliminary data.</text>
</comment>
<evidence type="ECO:0000259" key="9">
    <source>
        <dbReference type="PROSITE" id="PS50968"/>
    </source>
</evidence>
<comment type="function">
    <text evidence="8">This protein is a component of the acetyl coenzyme A carboxylase complex; first, biotin carboxylase catalyzes the carboxylation of the carrier protein and then the transcarboxylase transfers the carboxyl group to form malonyl-CoA.</text>
</comment>
<reference evidence="10 11" key="1">
    <citation type="submission" date="2019-03" db="EMBL/GenBank/DDBJ databases">
        <title>Draft genome sequences of novel Actinobacteria.</title>
        <authorList>
            <person name="Sahin N."/>
            <person name="Ay H."/>
            <person name="Saygin H."/>
        </authorList>
    </citation>
    <scope>NUCLEOTIDE SEQUENCE [LARGE SCALE GENOMIC DNA]</scope>
    <source>
        <strain evidence="10 11">JCM 30547</strain>
    </source>
</reference>
<keyword evidence="10" id="KW-0436">Ligase</keyword>
<keyword evidence="5 8" id="KW-0443">Lipid metabolism</keyword>
<dbReference type="Proteomes" id="UP000295075">
    <property type="component" value="Unassembled WGS sequence"/>
</dbReference>
<evidence type="ECO:0000313" key="10">
    <source>
        <dbReference type="EMBL" id="TDC33677.1"/>
    </source>
</evidence>
<dbReference type="InterPro" id="IPR001882">
    <property type="entry name" value="Biotin_BS"/>
</dbReference>
<keyword evidence="3 8" id="KW-0444">Lipid biosynthesis</keyword>
<evidence type="ECO:0000256" key="4">
    <source>
        <dbReference type="ARBA" id="ARBA00022832"/>
    </source>
</evidence>
<evidence type="ECO:0000313" key="11">
    <source>
        <dbReference type="Proteomes" id="UP000295075"/>
    </source>
</evidence>
<dbReference type="PROSITE" id="PS50968">
    <property type="entry name" value="BIOTINYL_LIPOYL"/>
    <property type="match status" value="1"/>
</dbReference>
<evidence type="ECO:0000256" key="8">
    <source>
        <dbReference type="RuleBase" id="RU364072"/>
    </source>
</evidence>